<proteinExistence type="predicted"/>
<dbReference type="EMBL" id="KI630619">
    <property type="protein sequence ID" value="EYU35441.1"/>
    <property type="molecule type" value="Genomic_DNA"/>
</dbReference>
<protein>
    <submittedName>
        <fullName evidence="2">Uncharacterized protein</fullName>
    </submittedName>
</protein>
<dbReference type="PANTHER" id="PTHR35631">
    <property type="entry name" value="OS08G0114150 PROTEIN"/>
    <property type="match status" value="1"/>
</dbReference>
<reference evidence="2 3" key="1">
    <citation type="journal article" date="2013" name="Proc. Natl. Acad. Sci. U.S.A.">
        <title>Fine-scale variation in meiotic recombination in Mimulus inferred from population shotgun sequencing.</title>
        <authorList>
            <person name="Hellsten U."/>
            <person name="Wright K.M."/>
            <person name="Jenkins J."/>
            <person name="Shu S."/>
            <person name="Yuan Y."/>
            <person name="Wessler S.R."/>
            <person name="Schmutz J."/>
            <person name="Willis J.H."/>
            <person name="Rokhsar D.S."/>
        </authorList>
    </citation>
    <scope>NUCLEOTIDE SEQUENCE [LARGE SCALE GENOMIC DNA]</scope>
    <source>
        <strain evidence="3">cv. DUN x IM62</strain>
    </source>
</reference>
<evidence type="ECO:0000313" key="3">
    <source>
        <dbReference type="Proteomes" id="UP000030748"/>
    </source>
</evidence>
<feature type="transmembrane region" description="Helical" evidence="1">
    <location>
        <begin position="12"/>
        <end position="32"/>
    </location>
</feature>
<evidence type="ECO:0000313" key="2">
    <source>
        <dbReference type="EMBL" id="EYU35441.1"/>
    </source>
</evidence>
<dbReference type="Proteomes" id="UP000030748">
    <property type="component" value="Unassembled WGS sequence"/>
</dbReference>
<accession>A0A022R5G2</accession>
<keyword evidence="1" id="KW-1133">Transmembrane helix</keyword>
<keyword evidence="1" id="KW-0812">Transmembrane</keyword>
<sequence>MELSNMKWSKFFLPFSVFWLRSSVVSVLISLISDMWANGSHDIKFIFVGGGPHGQLAALGLHASPVRCTTVWAWRTPPILV</sequence>
<keyword evidence="1" id="KW-0472">Membrane</keyword>
<evidence type="ECO:0000256" key="1">
    <source>
        <dbReference type="SAM" id="Phobius"/>
    </source>
</evidence>
<name>A0A022R5G2_ERYGU</name>
<dbReference type="PhylomeDB" id="A0A022R5G2"/>
<dbReference type="AlphaFoldDB" id="A0A022R5G2"/>
<keyword evidence="3" id="KW-1185">Reference proteome</keyword>
<dbReference type="eggNOG" id="ENOG502S7TH">
    <property type="taxonomic scope" value="Eukaryota"/>
</dbReference>
<organism evidence="2 3">
    <name type="scientific">Erythranthe guttata</name>
    <name type="common">Yellow monkey flower</name>
    <name type="synonym">Mimulus guttatus</name>
    <dbReference type="NCBI Taxonomy" id="4155"/>
    <lineage>
        <taxon>Eukaryota</taxon>
        <taxon>Viridiplantae</taxon>
        <taxon>Streptophyta</taxon>
        <taxon>Embryophyta</taxon>
        <taxon>Tracheophyta</taxon>
        <taxon>Spermatophyta</taxon>
        <taxon>Magnoliopsida</taxon>
        <taxon>eudicotyledons</taxon>
        <taxon>Gunneridae</taxon>
        <taxon>Pentapetalae</taxon>
        <taxon>asterids</taxon>
        <taxon>lamiids</taxon>
        <taxon>Lamiales</taxon>
        <taxon>Phrymaceae</taxon>
        <taxon>Erythranthe</taxon>
    </lineage>
</organism>
<gene>
    <name evidence="2" type="ORF">MIMGU_mgv1a019452mg</name>
</gene>
<dbReference type="PANTHER" id="PTHR35631:SF6">
    <property type="entry name" value="SECRETED PROTEIN"/>
    <property type="match status" value="1"/>
</dbReference>